<dbReference type="OrthoDB" id="5846646at2759"/>
<evidence type="ECO:0000259" key="2">
    <source>
        <dbReference type="PROSITE" id="PS50157"/>
    </source>
</evidence>
<dbReference type="InterPro" id="IPR013087">
    <property type="entry name" value="Znf_C2H2_type"/>
</dbReference>
<accession>A0A9P1IKG0</accession>
<organism evidence="3 4">
    <name type="scientific">Caenorhabditis angaria</name>
    <dbReference type="NCBI Taxonomy" id="860376"/>
    <lineage>
        <taxon>Eukaryota</taxon>
        <taxon>Metazoa</taxon>
        <taxon>Ecdysozoa</taxon>
        <taxon>Nematoda</taxon>
        <taxon>Chromadorea</taxon>
        <taxon>Rhabditida</taxon>
        <taxon>Rhabditina</taxon>
        <taxon>Rhabditomorpha</taxon>
        <taxon>Rhabditoidea</taxon>
        <taxon>Rhabditidae</taxon>
        <taxon>Peloderinae</taxon>
        <taxon>Caenorhabditis</taxon>
    </lineage>
</organism>
<reference evidence="3" key="1">
    <citation type="submission" date="2022-11" db="EMBL/GenBank/DDBJ databases">
        <authorList>
            <person name="Kikuchi T."/>
        </authorList>
    </citation>
    <scope>NUCLEOTIDE SEQUENCE</scope>
    <source>
        <strain evidence="3">PS1010</strain>
    </source>
</reference>
<dbReference type="AlphaFoldDB" id="A0A9P1IKG0"/>
<name>A0A9P1IKG0_9PELO</name>
<evidence type="ECO:0000256" key="1">
    <source>
        <dbReference type="PROSITE-ProRule" id="PRU00042"/>
    </source>
</evidence>
<dbReference type="SMART" id="SM00355">
    <property type="entry name" value="ZnF_C2H2"/>
    <property type="match status" value="2"/>
</dbReference>
<dbReference type="Proteomes" id="UP001152747">
    <property type="component" value="Unassembled WGS sequence"/>
</dbReference>
<keyword evidence="4" id="KW-1185">Reference proteome</keyword>
<comment type="caution">
    <text evidence="3">The sequence shown here is derived from an EMBL/GenBank/DDBJ whole genome shotgun (WGS) entry which is preliminary data.</text>
</comment>
<evidence type="ECO:0000313" key="3">
    <source>
        <dbReference type="EMBL" id="CAI5444867.1"/>
    </source>
</evidence>
<dbReference type="GO" id="GO:0008270">
    <property type="term" value="F:zinc ion binding"/>
    <property type="evidence" value="ECO:0007669"/>
    <property type="project" value="UniProtKB-KW"/>
</dbReference>
<keyword evidence="1" id="KW-0862">Zinc</keyword>
<keyword evidence="1" id="KW-0479">Metal-binding</keyword>
<gene>
    <name evidence="3" type="ORF">CAMP_LOCUS7504</name>
</gene>
<dbReference type="PROSITE" id="PS50157">
    <property type="entry name" value="ZINC_FINGER_C2H2_2"/>
    <property type="match status" value="1"/>
</dbReference>
<proteinExistence type="predicted"/>
<protein>
    <recommendedName>
        <fullName evidence="2">C2H2-type domain-containing protein</fullName>
    </recommendedName>
</protein>
<dbReference type="PROSITE" id="PS00028">
    <property type="entry name" value="ZINC_FINGER_C2H2_1"/>
    <property type="match status" value="1"/>
</dbReference>
<dbReference type="EMBL" id="CANHGI010000003">
    <property type="protein sequence ID" value="CAI5444867.1"/>
    <property type="molecule type" value="Genomic_DNA"/>
</dbReference>
<sequence>MENEKFIAPRRTLPQYGPRILEVADRPKIQNHKILYCEPSTSTKTMRTKRRVEPYLSLNLQKQKNQSIVEEHIDGEDPYVGELRKLFKKRQKSKNLQDSLETKIGEFPEEMTNRILKYGFRCDVESFSCLYPACGRTFESIEVLAFHLSYSHQAKFDASNSLICLVCGRIWNSVKTKLNHVSSKHRNLGEEHNSQCLLQDVPVISPDAPKAIRLVNNSLKSRFSDQFGQNVVVFQNEIDEDDPFIVDDDNYHRNSYF</sequence>
<evidence type="ECO:0000313" key="4">
    <source>
        <dbReference type="Proteomes" id="UP001152747"/>
    </source>
</evidence>
<keyword evidence="1" id="KW-0863">Zinc-finger</keyword>
<feature type="domain" description="C2H2-type" evidence="2">
    <location>
        <begin position="127"/>
        <end position="157"/>
    </location>
</feature>